<dbReference type="InterPro" id="IPR018958">
    <property type="entry name" value="Knr4/Smi1-like_dom"/>
</dbReference>
<keyword evidence="3" id="KW-1185">Reference proteome</keyword>
<sequence length="179" mass="21515">MASSNNIKRIIDAHLGRFVEDQGNVLPAEIELEMADPIQDKNEEWRVWFPVDSKVTDNEIKELEKQLGCEYPEDYKIFLKHKHFYELHISEASFFEHSINNWKISLTEIIFHENMKDDVIEKGLIPFAIWEDWGYLCFDTNRNREDCNYPIVLWNNEWPDKVEDKYGNFYDFIMKNDID</sequence>
<comment type="caution">
    <text evidence="2">The sequence shown here is derived from an EMBL/GenBank/DDBJ whole genome shotgun (WGS) entry which is preliminary data.</text>
</comment>
<evidence type="ECO:0000259" key="1">
    <source>
        <dbReference type="SMART" id="SM00860"/>
    </source>
</evidence>
<organism evidence="2 3">
    <name type="scientific">Flavobacterium collinsii</name>
    <dbReference type="NCBI Taxonomy" id="1114861"/>
    <lineage>
        <taxon>Bacteria</taxon>
        <taxon>Pseudomonadati</taxon>
        <taxon>Bacteroidota</taxon>
        <taxon>Flavobacteriia</taxon>
        <taxon>Flavobacteriales</taxon>
        <taxon>Flavobacteriaceae</taxon>
        <taxon>Flavobacterium</taxon>
    </lineage>
</organism>
<evidence type="ECO:0000313" key="2">
    <source>
        <dbReference type="EMBL" id="CAA9200221.1"/>
    </source>
</evidence>
<dbReference type="Gene3D" id="3.40.1580.10">
    <property type="entry name" value="SMI1/KNR4-like"/>
    <property type="match status" value="1"/>
</dbReference>
<name>A0ABM8KL16_9FLAO</name>
<dbReference type="RefSeq" id="WP_173967031.1">
    <property type="nucleotide sequence ID" value="NZ_CADCST010000098.1"/>
</dbReference>
<proteinExistence type="predicted"/>
<reference evidence="2 3" key="1">
    <citation type="submission" date="2020-02" db="EMBL/GenBank/DDBJ databases">
        <authorList>
            <person name="Criscuolo A."/>
        </authorList>
    </citation>
    <scope>NUCLEOTIDE SEQUENCE [LARGE SCALE GENOMIC DNA]</scope>
    <source>
        <strain evidence="2">CECT7796</strain>
    </source>
</reference>
<accession>A0ABM8KL16</accession>
<protein>
    <recommendedName>
        <fullName evidence="1">Knr4/Smi1-like domain-containing protein</fullName>
    </recommendedName>
</protein>
<feature type="domain" description="Knr4/Smi1-like" evidence="1">
    <location>
        <begin position="54"/>
        <end position="175"/>
    </location>
</feature>
<evidence type="ECO:0000313" key="3">
    <source>
        <dbReference type="Proteomes" id="UP000474567"/>
    </source>
</evidence>
<dbReference type="EMBL" id="CADCST010000098">
    <property type="protein sequence ID" value="CAA9200221.1"/>
    <property type="molecule type" value="Genomic_DNA"/>
</dbReference>
<gene>
    <name evidence="2" type="ORF">FLACOL7796_03122</name>
</gene>
<dbReference type="Proteomes" id="UP000474567">
    <property type="component" value="Unassembled WGS sequence"/>
</dbReference>
<dbReference type="SUPFAM" id="SSF160631">
    <property type="entry name" value="SMI1/KNR4-like"/>
    <property type="match status" value="1"/>
</dbReference>
<dbReference type="Pfam" id="PF09346">
    <property type="entry name" value="SMI1_KNR4"/>
    <property type="match status" value="1"/>
</dbReference>
<dbReference type="SMART" id="SM00860">
    <property type="entry name" value="SMI1_KNR4"/>
    <property type="match status" value="1"/>
</dbReference>
<dbReference type="InterPro" id="IPR037883">
    <property type="entry name" value="Knr4/Smi1-like_sf"/>
</dbReference>